<protein>
    <recommendedName>
        <fullName evidence="9">Protein kinase domain-containing protein</fullName>
    </recommendedName>
</protein>
<reference evidence="7" key="2">
    <citation type="submission" date="2024-06" db="UniProtKB">
        <authorList>
            <consortium name="EnsemblMetazoa"/>
        </authorList>
    </citation>
    <scope>IDENTIFICATION</scope>
</reference>
<reference evidence="8" key="1">
    <citation type="journal article" date="2010" name="Nature">
        <title>The Amphimedon queenslandica genome and the evolution of animal complexity.</title>
        <authorList>
            <person name="Srivastava M."/>
            <person name="Simakov O."/>
            <person name="Chapman J."/>
            <person name="Fahey B."/>
            <person name="Gauthier M.E."/>
            <person name="Mitros T."/>
            <person name="Richards G.S."/>
            <person name="Conaco C."/>
            <person name="Dacre M."/>
            <person name="Hellsten U."/>
            <person name="Larroux C."/>
            <person name="Putnam N.H."/>
            <person name="Stanke M."/>
            <person name="Adamska M."/>
            <person name="Darling A."/>
            <person name="Degnan S.M."/>
            <person name="Oakley T.H."/>
            <person name="Plachetzki D.C."/>
            <person name="Zhai Y."/>
            <person name="Adamski M."/>
            <person name="Calcino A."/>
            <person name="Cummins S.F."/>
            <person name="Goodstein D.M."/>
            <person name="Harris C."/>
            <person name="Jackson D.J."/>
            <person name="Leys S.P."/>
            <person name="Shu S."/>
            <person name="Woodcroft B.J."/>
            <person name="Vervoort M."/>
            <person name="Kosik K.S."/>
            <person name="Manning G."/>
            <person name="Degnan B.M."/>
            <person name="Rokhsar D.S."/>
        </authorList>
    </citation>
    <scope>NUCLEOTIDE SEQUENCE [LARGE SCALE GENOMIC DNA]</scope>
</reference>
<evidence type="ECO:0000256" key="4">
    <source>
        <dbReference type="SAM" id="MobiDB-lite"/>
    </source>
</evidence>
<dbReference type="RefSeq" id="XP_019856702.1">
    <property type="nucleotide sequence ID" value="XM_020001143.1"/>
</dbReference>
<dbReference type="PROSITE" id="PS50017">
    <property type="entry name" value="DEATH_DOMAIN"/>
    <property type="match status" value="1"/>
</dbReference>
<accession>A0AAN0JIV8</accession>
<proteinExistence type="predicted"/>
<dbReference type="Gene3D" id="1.10.533.10">
    <property type="entry name" value="Death Domain, Fas"/>
    <property type="match status" value="1"/>
</dbReference>
<dbReference type="GO" id="GO:0045087">
    <property type="term" value="P:innate immune response"/>
    <property type="evidence" value="ECO:0007669"/>
    <property type="project" value="UniProtKB-ARBA"/>
</dbReference>
<evidence type="ECO:0000256" key="1">
    <source>
        <dbReference type="ARBA" id="ARBA00022741"/>
    </source>
</evidence>
<feature type="domain" description="Protein kinase" evidence="5">
    <location>
        <begin position="724"/>
        <end position="966"/>
    </location>
</feature>
<dbReference type="SUPFAM" id="SSF56112">
    <property type="entry name" value="Protein kinase-like (PK-like)"/>
    <property type="match status" value="1"/>
</dbReference>
<keyword evidence="1 3" id="KW-0547">Nucleotide-binding</keyword>
<evidence type="ECO:0000256" key="3">
    <source>
        <dbReference type="PROSITE-ProRule" id="PRU10141"/>
    </source>
</evidence>
<dbReference type="AlphaFoldDB" id="A0AAN0JIV8"/>
<dbReference type="InterPro" id="IPR011009">
    <property type="entry name" value="Kinase-like_dom_sf"/>
</dbReference>
<evidence type="ECO:0000259" key="6">
    <source>
        <dbReference type="PROSITE" id="PS50017"/>
    </source>
</evidence>
<dbReference type="GO" id="GO:0004672">
    <property type="term" value="F:protein kinase activity"/>
    <property type="evidence" value="ECO:0007669"/>
    <property type="project" value="InterPro"/>
</dbReference>
<dbReference type="EnsemblMetazoa" id="XM_020001143.1">
    <property type="protein sequence ID" value="XP_019856702.1"/>
    <property type="gene ID" value="LOC109585159"/>
</dbReference>
<evidence type="ECO:0000256" key="2">
    <source>
        <dbReference type="ARBA" id="ARBA00022840"/>
    </source>
</evidence>
<evidence type="ECO:0000313" key="8">
    <source>
        <dbReference type="Proteomes" id="UP000007879"/>
    </source>
</evidence>
<dbReference type="PROSITE" id="PS50011">
    <property type="entry name" value="PROTEIN_KINASE_DOM"/>
    <property type="match status" value="1"/>
</dbReference>
<evidence type="ECO:0000259" key="5">
    <source>
        <dbReference type="PROSITE" id="PS50011"/>
    </source>
</evidence>
<organism evidence="7 8">
    <name type="scientific">Amphimedon queenslandica</name>
    <name type="common">Sponge</name>
    <dbReference type="NCBI Taxonomy" id="400682"/>
    <lineage>
        <taxon>Eukaryota</taxon>
        <taxon>Metazoa</taxon>
        <taxon>Porifera</taxon>
        <taxon>Demospongiae</taxon>
        <taxon>Heteroscleromorpha</taxon>
        <taxon>Haplosclerida</taxon>
        <taxon>Niphatidae</taxon>
        <taxon>Amphimedon</taxon>
    </lineage>
</organism>
<dbReference type="SUPFAM" id="SSF47986">
    <property type="entry name" value="DEATH domain"/>
    <property type="match status" value="1"/>
</dbReference>
<dbReference type="InterPro" id="IPR000488">
    <property type="entry name" value="Death_dom"/>
</dbReference>
<dbReference type="InterPro" id="IPR011029">
    <property type="entry name" value="DEATH-like_dom_sf"/>
</dbReference>
<dbReference type="GO" id="GO:0097527">
    <property type="term" value="P:necroptotic signaling pathway"/>
    <property type="evidence" value="ECO:0007669"/>
    <property type="project" value="TreeGrafter"/>
</dbReference>
<feature type="compositionally biased region" description="Basic and acidic residues" evidence="4">
    <location>
        <begin position="601"/>
        <end position="620"/>
    </location>
</feature>
<dbReference type="GeneID" id="109585159"/>
<dbReference type="CDD" id="cd01670">
    <property type="entry name" value="Death"/>
    <property type="match status" value="1"/>
</dbReference>
<dbReference type="Gene3D" id="1.10.510.10">
    <property type="entry name" value="Transferase(Phosphotransferase) domain 1"/>
    <property type="match status" value="1"/>
</dbReference>
<dbReference type="Proteomes" id="UP000007879">
    <property type="component" value="Unassembled WGS sequence"/>
</dbReference>
<feature type="region of interest" description="Disordered" evidence="4">
    <location>
        <begin position="592"/>
        <end position="620"/>
    </location>
</feature>
<evidence type="ECO:0008006" key="9">
    <source>
        <dbReference type="Google" id="ProtNLM"/>
    </source>
</evidence>
<sequence length="970" mass="111762">MASSPGLPLSPSQLSIVSLNDVLVLLRKCQFPDKRWFELGLALGLSKRTLDTIKANNPLDVNQCLIECLSKWLERADDVVNKGGATCDSLSTAIRAMNEIAIAENLEKERCPEVLAVNILNKHFTTLSKSLSDPVHVARLLYGEQVISQQKLNDVEDDNLSLSDKRQILLSAVKDAVQANHVSLQKFFVVLCHLTRNVKLGESILRDYRIYFSSDEEFVFIRVDDDDLSTEGSDTVSPTCTLPKTIEVAICRSMRNEFTTLRKSYAKMSYSVCKAIRDAKIELEELKVFLGSVSNKLKENFKECKDVSSALRVVDNECSLVDIELFCAVVENFEIKAADKHIKKYSETSTEYFKSNPISCYVKEKLKASETYPLLQCEKVTFVLDWRPEDTKLDDIKDILSKISGKLVKIEIIDNCESVSVTCSFPYHLTGVLITQLKENLEFLKTNNLKKLTIGYWIMWEREEEKEDKEIEILEHGGSSDSKKEMEAMQKKMRLLSNQLLDKETETERLEKIIILLKSKIQERDQQLEALQQQVNEREKQTREREHELEKLLREKKIELEQQNQEKEEQTQQIKQARGREHVLEQLLRQKETELEQQDEEKEKQTQQIKQAREREHELEQMLREKKTELDQQDQEKEKQIQQIIKQAREREHELEQMLRGKNVELDRLGQEKERQLQQCIEKEMQAREDLQQKLKKTKQQLEERQKEFQEKDDSWVVNRGDIIMTEVVLGTGSWAEVRLALFYGLQVAAKFLHELIIAPYTIGVFSRQMNIASKIRHPNLLQFIGATTEGNPIILTELMPTSLRKEIETGGLAYHTKQSIILDVACALNYLHLFEPHPILHRGISSANVLLQPMGGGVWRAKVSIGVTVSFQHLRSSTDPTGNPVYLAPEALKQEEHSPAMDVFSYGVLLIEMVVSEFPVKEKRGSHIDTIKSPALKSLIERCLMEDYRQRPTMKDIIKEIHESISLVE</sequence>
<dbReference type="PANTHER" id="PTHR44329">
    <property type="entry name" value="SERINE/THREONINE-PROTEIN KINASE TNNI3K-RELATED"/>
    <property type="match status" value="1"/>
</dbReference>
<dbReference type="GO" id="GO:0005524">
    <property type="term" value="F:ATP binding"/>
    <property type="evidence" value="ECO:0007669"/>
    <property type="project" value="UniProtKB-UniRule"/>
</dbReference>
<dbReference type="InterPro" id="IPR051681">
    <property type="entry name" value="Ser/Thr_Kinases-Pseudokinases"/>
</dbReference>
<dbReference type="InterPro" id="IPR017441">
    <property type="entry name" value="Protein_kinase_ATP_BS"/>
</dbReference>
<dbReference type="PROSITE" id="PS00107">
    <property type="entry name" value="PROTEIN_KINASE_ATP"/>
    <property type="match status" value="1"/>
</dbReference>
<dbReference type="Pfam" id="PF00069">
    <property type="entry name" value="Pkinase"/>
    <property type="match status" value="1"/>
</dbReference>
<feature type="domain" description="Death" evidence="6">
    <location>
        <begin position="35"/>
        <end position="110"/>
    </location>
</feature>
<dbReference type="InterPro" id="IPR000719">
    <property type="entry name" value="Prot_kinase_dom"/>
</dbReference>
<name>A0AAN0JIV8_AMPQE</name>
<keyword evidence="2 3" id="KW-0067">ATP-binding</keyword>
<evidence type="ECO:0000313" key="7">
    <source>
        <dbReference type="EnsemblMetazoa" id="XP_019856702.1"/>
    </source>
</evidence>
<feature type="binding site" evidence="3">
    <location>
        <position position="751"/>
    </location>
    <ligand>
        <name>ATP</name>
        <dbReference type="ChEBI" id="CHEBI:30616"/>
    </ligand>
</feature>
<dbReference type="Gene3D" id="3.30.200.20">
    <property type="entry name" value="Phosphorylase Kinase, domain 1"/>
    <property type="match status" value="1"/>
</dbReference>
<keyword evidence="8" id="KW-1185">Reference proteome</keyword>
<dbReference type="PANTHER" id="PTHR44329:SF298">
    <property type="entry name" value="MIXED LINEAGE KINASE DOMAIN-LIKE PROTEIN"/>
    <property type="match status" value="1"/>
</dbReference>